<organism evidence="1">
    <name type="scientific">marine sediment metagenome</name>
    <dbReference type="NCBI Taxonomy" id="412755"/>
    <lineage>
        <taxon>unclassified sequences</taxon>
        <taxon>metagenomes</taxon>
        <taxon>ecological metagenomes</taxon>
    </lineage>
</organism>
<evidence type="ECO:0000313" key="1">
    <source>
        <dbReference type="EMBL" id="KKK54750.1"/>
    </source>
</evidence>
<reference evidence="1" key="1">
    <citation type="journal article" date="2015" name="Nature">
        <title>Complex archaea that bridge the gap between prokaryotes and eukaryotes.</title>
        <authorList>
            <person name="Spang A."/>
            <person name="Saw J.H."/>
            <person name="Jorgensen S.L."/>
            <person name="Zaremba-Niedzwiedzka K."/>
            <person name="Martijn J."/>
            <person name="Lind A.E."/>
            <person name="van Eijk R."/>
            <person name="Schleper C."/>
            <person name="Guy L."/>
            <person name="Ettema T.J."/>
        </authorList>
    </citation>
    <scope>NUCLEOTIDE SEQUENCE</scope>
</reference>
<dbReference type="Gene3D" id="2.40.10.120">
    <property type="match status" value="1"/>
</dbReference>
<dbReference type="PANTHER" id="PTHR43019:SF23">
    <property type="entry name" value="PROTEASE DO-LIKE 5, CHLOROPLASTIC"/>
    <property type="match status" value="1"/>
</dbReference>
<dbReference type="InterPro" id="IPR001940">
    <property type="entry name" value="Peptidase_S1C"/>
</dbReference>
<dbReference type="GO" id="GO:0006508">
    <property type="term" value="P:proteolysis"/>
    <property type="evidence" value="ECO:0007669"/>
    <property type="project" value="InterPro"/>
</dbReference>
<dbReference type="PRINTS" id="PR00834">
    <property type="entry name" value="PROTEASES2C"/>
</dbReference>
<dbReference type="AlphaFoldDB" id="A0A0F8X1P3"/>
<dbReference type="GO" id="GO:0004252">
    <property type="term" value="F:serine-type endopeptidase activity"/>
    <property type="evidence" value="ECO:0007669"/>
    <property type="project" value="InterPro"/>
</dbReference>
<accession>A0A0F8X1P3</accession>
<dbReference type="EMBL" id="LAZR01065837">
    <property type="protein sequence ID" value="KKK54750.1"/>
    <property type="molecule type" value="Genomic_DNA"/>
</dbReference>
<feature type="non-terminal residue" evidence="1">
    <location>
        <position position="1"/>
    </location>
</feature>
<proteinExistence type="predicted"/>
<protein>
    <recommendedName>
        <fullName evidence="2">Peptidase S1 domain-containing protein</fullName>
    </recommendedName>
</protein>
<sequence length="112" mass="12019">LVLDVSRKLPFSQLGNSDKLRKGQRVFLMGTPHGRFNSVLAGIISGLDRLALPLGDELLIQTDAASNPGNSGGPLYNLQGQVVGVLLGANPRGENLAYCLPINLVRDYLEHI</sequence>
<comment type="caution">
    <text evidence="1">The sequence shown here is derived from an EMBL/GenBank/DDBJ whole genome shotgun (WGS) entry which is preliminary data.</text>
</comment>
<dbReference type="Pfam" id="PF13365">
    <property type="entry name" value="Trypsin_2"/>
    <property type="match status" value="1"/>
</dbReference>
<dbReference type="SUPFAM" id="SSF50494">
    <property type="entry name" value="Trypsin-like serine proteases"/>
    <property type="match status" value="1"/>
</dbReference>
<gene>
    <name evidence="1" type="ORF">LCGC14_3081550</name>
</gene>
<name>A0A0F8X1P3_9ZZZZ</name>
<dbReference type="PANTHER" id="PTHR43019">
    <property type="entry name" value="SERINE ENDOPROTEASE DEGS"/>
    <property type="match status" value="1"/>
</dbReference>
<evidence type="ECO:0008006" key="2">
    <source>
        <dbReference type="Google" id="ProtNLM"/>
    </source>
</evidence>
<dbReference type="InterPro" id="IPR009003">
    <property type="entry name" value="Peptidase_S1_PA"/>
</dbReference>